<feature type="region of interest" description="Disordered" evidence="1">
    <location>
        <begin position="1"/>
        <end position="51"/>
    </location>
</feature>
<feature type="compositionally biased region" description="Basic and acidic residues" evidence="1">
    <location>
        <begin position="68"/>
        <end position="78"/>
    </location>
</feature>
<feature type="region of interest" description="Disordered" evidence="1">
    <location>
        <begin position="68"/>
        <end position="87"/>
    </location>
</feature>
<reference evidence="3 4" key="1">
    <citation type="journal article" date="2010" name="Genome Biol.">
        <title>A first genome assembly of the barley fungal pathogen Pyrenophora teres f. teres.</title>
        <authorList>
            <person name="Ellwood S.R."/>
            <person name="Liu Z."/>
            <person name="Syme R.A."/>
            <person name="Lai Z."/>
            <person name="Hane J.K."/>
            <person name="Keiper F."/>
            <person name="Moffat C.S."/>
            <person name="Oliver R.P."/>
            <person name="Friesen T.L."/>
        </authorList>
    </citation>
    <scope>NUCLEOTIDE SEQUENCE [LARGE SCALE GENOMIC DNA]</scope>
    <source>
        <strain evidence="3 4">0-1</strain>
    </source>
</reference>
<dbReference type="PANTHER" id="PTHR36681">
    <property type="entry name" value="NUCLEAR GTPASE, GERMINAL CENTER-ASSOCIATED, TANDEM DUPLICATE 3"/>
    <property type="match status" value="1"/>
</dbReference>
<dbReference type="InterPro" id="IPR056024">
    <property type="entry name" value="DUF7605"/>
</dbReference>
<dbReference type="Proteomes" id="UP000001067">
    <property type="component" value="Unassembled WGS sequence"/>
</dbReference>
<gene>
    <name evidence="3" type="ORF">PTT_17029</name>
</gene>
<evidence type="ECO:0000259" key="2">
    <source>
        <dbReference type="Pfam" id="PF24564"/>
    </source>
</evidence>
<dbReference type="EMBL" id="GL536989">
    <property type="protein sequence ID" value="EFQ87462.1"/>
    <property type="molecule type" value="Genomic_DNA"/>
</dbReference>
<dbReference type="OrthoDB" id="3689075at2759"/>
<dbReference type="HOGENOM" id="CLU_015291_0_0_1"/>
<dbReference type="InterPro" id="IPR027417">
    <property type="entry name" value="P-loop_NTPase"/>
</dbReference>
<organism evidence="4">
    <name type="scientific">Pyrenophora teres f. teres (strain 0-1)</name>
    <name type="common">Barley net blotch fungus</name>
    <name type="synonym">Drechslera teres f. teres</name>
    <dbReference type="NCBI Taxonomy" id="861557"/>
    <lineage>
        <taxon>Eukaryota</taxon>
        <taxon>Fungi</taxon>
        <taxon>Dikarya</taxon>
        <taxon>Ascomycota</taxon>
        <taxon>Pezizomycotina</taxon>
        <taxon>Dothideomycetes</taxon>
        <taxon>Pleosporomycetidae</taxon>
        <taxon>Pleosporales</taxon>
        <taxon>Pleosporineae</taxon>
        <taxon>Pleosporaceae</taxon>
        <taxon>Pyrenophora</taxon>
    </lineage>
</organism>
<name>E3S3I3_PYRTT</name>
<feature type="domain" description="DUF7605" evidence="2">
    <location>
        <begin position="625"/>
        <end position="785"/>
    </location>
</feature>
<dbReference type="Gene3D" id="3.40.50.300">
    <property type="entry name" value="P-loop containing nucleotide triphosphate hydrolases"/>
    <property type="match status" value="1"/>
</dbReference>
<dbReference type="Pfam" id="PF24564">
    <property type="entry name" value="DUF7605"/>
    <property type="match status" value="1"/>
</dbReference>
<protein>
    <recommendedName>
        <fullName evidence="2">DUF7605 domain-containing protein</fullName>
    </recommendedName>
</protein>
<dbReference type="AlphaFoldDB" id="E3S3I3"/>
<dbReference type="SUPFAM" id="SSF52540">
    <property type="entry name" value="P-loop containing nucleoside triphosphate hydrolases"/>
    <property type="match status" value="1"/>
</dbReference>
<dbReference type="PANTHER" id="PTHR36681:SF3">
    <property type="entry name" value="NUCLEAR GTPASE, GERMINAL CENTER-ASSOCIATED, TANDEM DUPLICATE 3"/>
    <property type="match status" value="1"/>
</dbReference>
<accession>E3S3I3</accession>
<dbReference type="KEGG" id="pte:PTT_17029"/>
<proteinExistence type="predicted"/>
<evidence type="ECO:0000313" key="4">
    <source>
        <dbReference type="Proteomes" id="UP000001067"/>
    </source>
</evidence>
<sequence>MRVVPIVSPSRVQKSMRNPKKRPAPDHLHSPSQPRKKSSPEGNIDPEMKGRIDTRIIEYNTRIKTDAQSEHYHHDIKTESPPGADAYKPEFKRAEDDCLGILRKVATVVKQDEHSELAVGLQSKTQEALHSYRGVPESVAVVGQTGQGKSSAIEALLGVPGITKIGSGGEAVTRVPIIYTPIRADSVACFEARVQLCDIATIRDSIRLHVANIISSLDKNDIVYTTDHGDQGDSNMTVLADHRDQGEESLTTLKGLFRGQPDFETDESVSSFMGFENSSSAKPGKSEDEIYNQCIVWAQDLCKEVITNTKKGIFAASVDDLWAKLAPYADLSEQDFRADSPLSFNPSLLVDRIEIIGDFRLKFSIGDCTGLGDINKDRETKANRYLRECQAVIVVEDISRAGDSQFLADFLDQCYKRRPHQLVIVALSKSEANLDVKNRMNVAFTAHEQRALDNLAVWKQEIIKDKKALRVRDHAGRDKFDNITRFIELEEIEIKYSRYDKKLLVLSISAMDYMRHIEGYDKNDKPEPLLSVESTNIPELVRKLADIPRYRLEKSLVQLQKQTLPDLLDHVDFLCSITEAKAHAIVTFDFDSHEDRFRKQLSNLLDDFEEKLINEITEAIREYIPTWNLKARDLFQGWRRLHGTTIKAFLRKDGEHRTKKSNGPSWNAKLLSEPQRNLDPIWNSIDKKTKRFVERRKKLVEGEIEILMHNLRNTIKGVDSKAFKKNLENKGPELQRAFDRVESAIRSDLKQHKGRLLEDGNGDYCRGTMRLLYKAVREDQESKKHSFRAALNMLENGVCGPQGPYLVIQNKHNEYWGAQKTKQKKLGEEAIERVMNEIRTASTQLSVQQKPSESALKMYANLARLVKEGRDQCNKPIRTSHLVSGSEPTVKIEEE</sequence>
<evidence type="ECO:0000256" key="1">
    <source>
        <dbReference type="SAM" id="MobiDB-lite"/>
    </source>
</evidence>
<keyword evidence="4" id="KW-1185">Reference proteome</keyword>
<evidence type="ECO:0000313" key="3">
    <source>
        <dbReference type="EMBL" id="EFQ87462.1"/>
    </source>
</evidence>